<dbReference type="Pfam" id="PF12796">
    <property type="entry name" value="Ank_2"/>
    <property type="match status" value="1"/>
</dbReference>
<dbReference type="GO" id="GO:0006508">
    <property type="term" value="P:proteolysis"/>
    <property type="evidence" value="ECO:0007669"/>
    <property type="project" value="InterPro"/>
</dbReference>
<dbReference type="SUPFAM" id="SSF52129">
    <property type="entry name" value="Caspase-like"/>
    <property type="match status" value="1"/>
</dbReference>
<evidence type="ECO:0000259" key="4">
    <source>
        <dbReference type="Pfam" id="PF00656"/>
    </source>
</evidence>
<evidence type="ECO:0000256" key="1">
    <source>
        <dbReference type="ARBA" id="ARBA00022737"/>
    </source>
</evidence>
<dbReference type="InterPro" id="IPR011600">
    <property type="entry name" value="Pept_C14_caspase"/>
</dbReference>
<dbReference type="KEGG" id="dol:Dole_2899"/>
<name>A8ZYH7_DESOH</name>
<accession>A8ZYH7</accession>
<dbReference type="SMART" id="SM00248">
    <property type="entry name" value="ANK"/>
    <property type="match status" value="3"/>
</dbReference>
<evidence type="ECO:0000313" key="5">
    <source>
        <dbReference type="EMBL" id="ABW68702.1"/>
    </source>
</evidence>
<proteinExistence type="predicted"/>
<evidence type="ECO:0000313" key="6">
    <source>
        <dbReference type="Proteomes" id="UP000008561"/>
    </source>
</evidence>
<dbReference type="SUPFAM" id="SSF48403">
    <property type="entry name" value="Ankyrin repeat"/>
    <property type="match status" value="1"/>
</dbReference>
<dbReference type="eggNOG" id="COG0666">
    <property type="taxonomic scope" value="Bacteria"/>
</dbReference>
<feature type="repeat" description="ANK" evidence="3">
    <location>
        <begin position="116"/>
        <end position="144"/>
    </location>
</feature>
<dbReference type="EMBL" id="CP000859">
    <property type="protein sequence ID" value="ABW68702.1"/>
    <property type="molecule type" value="Genomic_DNA"/>
</dbReference>
<dbReference type="Pfam" id="PF00656">
    <property type="entry name" value="Peptidase_C14"/>
    <property type="match status" value="1"/>
</dbReference>
<organism evidence="5 6">
    <name type="scientific">Desulfosudis oleivorans (strain DSM 6200 / JCM 39069 / Hxd3)</name>
    <name type="common">Desulfococcus oleovorans</name>
    <dbReference type="NCBI Taxonomy" id="96561"/>
    <lineage>
        <taxon>Bacteria</taxon>
        <taxon>Pseudomonadati</taxon>
        <taxon>Thermodesulfobacteriota</taxon>
        <taxon>Desulfobacteria</taxon>
        <taxon>Desulfobacterales</taxon>
        <taxon>Desulfosudaceae</taxon>
        <taxon>Desulfosudis</taxon>
    </lineage>
</organism>
<sequence>MYSKDFVMDVQRAIYPVGLFPAGCECPKKVRQSTILIKGGFLLFVCMVAIGCTQLNNAAQRGDIDTVNTMIDRGADVNAADLWGITALQLAAQEGHVQMVQTLIEKGADVNKEDVNGWSVLAVAASSGHVEIVKLLIENGADVEYALGFLTRQNASRGNSLIKRIAQEQEKKLITAEPSQTLGVPRRSDIDEIPGIKAKPNHHAYAIIIGIENYRQNLPKADFADQDALIMSRYLTKAMGYPEENVVTLLNDHASNVDLVKYFEKWLPNNVEPGSTVFVYFSGHGAPDPKTGGAYLVPYDGDPTFIAETGYSLSRLYDALGKLPAKEIIVALDSCFSGAGGRSVLAKGARPLVMNLQTGTALSKNMTVLAASSGDQISSTYDEKGHGLFTYFMLKGIKNEDVVNPDGSIKMDDLYGYLKPQVERIARKQYNNEQTPQLLEGR</sequence>
<dbReference type="InterPro" id="IPR002110">
    <property type="entry name" value="Ankyrin_rpt"/>
</dbReference>
<gene>
    <name evidence="5" type="ordered locus">Dole_2899</name>
</gene>
<dbReference type="eggNOG" id="COG4249">
    <property type="taxonomic scope" value="Bacteria"/>
</dbReference>
<dbReference type="InterPro" id="IPR029030">
    <property type="entry name" value="Caspase-like_dom_sf"/>
</dbReference>
<feature type="domain" description="Peptidase C14 caspase" evidence="4">
    <location>
        <begin position="205"/>
        <end position="437"/>
    </location>
</feature>
<evidence type="ECO:0000256" key="3">
    <source>
        <dbReference type="PROSITE-ProRule" id="PRU00023"/>
    </source>
</evidence>
<dbReference type="PROSITE" id="PS50088">
    <property type="entry name" value="ANK_REPEAT"/>
    <property type="match status" value="3"/>
</dbReference>
<keyword evidence="6" id="KW-1185">Reference proteome</keyword>
<dbReference type="PANTHER" id="PTHR24171">
    <property type="entry name" value="ANKYRIN REPEAT DOMAIN-CONTAINING PROTEIN 39-RELATED"/>
    <property type="match status" value="1"/>
</dbReference>
<dbReference type="GO" id="GO:0004197">
    <property type="term" value="F:cysteine-type endopeptidase activity"/>
    <property type="evidence" value="ECO:0007669"/>
    <property type="project" value="InterPro"/>
</dbReference>
<keyword evidence="1" id="KW-0677">Repeat</keyword>
<keyword evidence="2 3" id="KW-0040">ANK repeat</keyword>
<dbReference type="InterPro" id="IPR036770">
    <property type="entry name" value="Ankyrin_rpt-contain_sf"/>
</dbReference>
<dbReference type="PROSITE" id="PS50297">
    <property type="entry name" value="ANK_REP_REGION"/>
    <property type="match status" value="3"/>
</dbReference>
<dbReference type="HOGENOM" id="CLU_588920_0_0_7"/>
<dbReference type="AlphaFoldDB" id="A8ZYH7"/>
<dbReference type="Gene3D" id="1.25.40.20">
    <property type="entry name" value="Ankyrin repeat-containing domain"/>
    <property type="match status" value="1"/>
</dbReference>
<protein>
    <submittedName>
        <fullName evidence="5">Ankyrin</fullName>
    </submittedName>
</protein>
<dbReference type="Proteomes" id="UP000008561">
    <property type="component" value="Chromosome"/>
</dbReference>
<dbReference type="Gene3D" id="3.40.50.1460">
    <property type="match status" value="1"/>
</dbReference>
<feature type="repeat" description="ANK" evidence="3">
    <location>
        <begin position="83"/>
        <end position="115"/>
    </location>
</feature>
<feature type="repeat" description="ANK" evidence="3">
    <location>
        <begin position="50"/>
        <end position="82"/>
    </location>
</feature>
<dbReference type="STRING" id="96561.Dole_2899"/>
<reference evidence="5 6" key="1">
    <citation type="submission" date="2007-10" db="EMBL/GenBank/DDBJ databases">
        <title>Complete sequence of Desulfococcus oleovorans Hxd3.</title>
        <authorList>
            <consortium name="US DOE Joint Genome Institute"/>
            <person name="Copeland A."/>
            <person name="Lucas S."/>
            <person name="Lapidus A."/>
            <person name="Barry K."/>
            <person name="Glavina del Rio T."/>
            <person name="Dalin E."/>
            <person name="Tice H."/>
            <person name="Pitluck S."/>
            <person name="Kiss H."/>
            <person name="Brettin T."/>
            <person name="Bruce D."/>
            <person name="Detter J.C."/>
            <person name="Han C."/>
            <person name="Schmutz J."/>
            <person name="Larimer F."/>
            <person name="Land M."/>
            <person name="Hauser L."/>
            <person name="Kyrpides N."/>
            <person name="Kim E."/>
            <person name="Wawrik B."/>
            <person name="Richardson P."/>
        </authorList>
    </citation>
    <scope>NUCLEOTIDE SEQUENCE [LARGE SCALE GENOMIC DNA]</scope>
    <source>
        <strain evidence="6">DSM 6200 / JCM 39069 / Hxd3</strain>
    </source>
</reference>
<dbReference type="PRINTS" id="PR01415">
    <property type="entry name" value="ANKYRIN"/>
</dbReference>
<evidence type="ECO:0000256" key="2">
    <source>
        <dbReference type="ARBA" id="ARBA00023043"/>
    </source>
</evidence>